<evidence type="ECO:0000313" key="8">
    <source>
        <dbReference type="Proteomes" id="UP001152797"/>
    </source>
</evidence>
<accession>A0A9P1BWF3</accession>
<comment type="caution">
    <text evidence="5">The sequence shown here is derived from an EMBL/GenBank/DDBJ whole genome shotgun (WGS) entry which is preliminary data.</text>
</comment>
<sequence length="844" mass="93225">MFSFRKLLGPGLILAAESAPVPQASQAWGRLIALGAVDGFGGLSHDGEAECLMSGAEGPSSLFNASSRFVSLLHDAGFGTKVKAGVKRKSLSSETLASLVGSLQALIELEGSVASLCLPHHALLRLRQASDALLMLQEQDGRLMLQLLEIQDDLDVACQDFKLEEYASFGRDLGQIWRRALDDASPREDSQQSLRPDRTGSSGSTGLVEVAIVLKVTTALLQSFFGRGSGSQGRASEFLWEDPLLFNTCIAEMNELQALWQSIGAVLRSAARKHQLWSFSTPDAKVRNREVQQLAHLGQILQQLPRILDGCGLQGRQQHMFQQSLSVFKSPPERTLSAAASSLFVLEEHWKAKAWQEVGSKLGLLMQDMLLDAFPDTVRLDSGRLRILAPPHRKGPNTHVIILCLCAGLAIPVTGFAAARGWNVPRIIRAMFEIRKVRCDDCEEGSGNAVEEIQIEFSARIRRLEMWSNDDVFALDSGQKQAADEVLHRTELIMQGFQDRELRYREKIARDRDDLLSYSQEYSKLQGNLRRSMEDLSILREDLAIVVTSEWSWLEIWLVEPRAFGAMGSGACKGVCVAVQDASDEEILQFFSAWPSDQRERVTGLLSSCSKSDAPKADASVKELDESLSKLESANNLSEPVAEAAEEAKTLEEKHIKQVHSAFRWGKPVSEIEDMIKDWQSGATMKDALAAVDAQNGNRALHISAQNGHMPLTKYILEQKADPSAQNFNGQTALHMSVEYDMYFQSKLLLDAKADPNVSNAAGHAALKGLEGAKEGQDAWDNPMNILKAAEDDEEQMKVAFEALEAADPKDLDRAVLAQTGMRKRKQCPKHWQPERFKGIVQKL</sequence>
<evidence type="ECO:0000256" key="2">
    <source>
        <dbReference type="ARBA" id="ARBA00023043"/>
    </source>
</evidence>
<feature type="repeat" description="ANK" evidence="3">
    <location>
        <begin position="696"/>
        <end position="728"/>
    </location>
</feature>
<dbReference type="EMBL" id="CAMXCT030000580">
    <property type="protein sequence ID" value="CAL4768041.1"/>
    <property type="molecule type" value="Genomic_DNA"/>
</dbReference>
<dbReference type="PANTHER" id="PTHR24198">
    <property type="entry name" value="ANKYRIN REPEAT AND PROTEIN KINASE DOMAIN-CONTAINING PROTEIN"/>
    <property type="match status" value="1"/>
</dbReference>
<organism evidence="5">
    <name type="scientific">Cladocopium goreaui</name>
    <dbReference type="NCBI Taxonomy" id="2562237"/>
    <lineage>
        <taxon>Eukaryota</taxon>
        <taxon>Sar</taxon>
        <taxon>Alveolata</taxon>
        <taxon>Dinophyceae</taxon>
        <taxon>Suessiales</taxon>
        <taxon>Symbiodiniaceae</taxon>
        <taxon>Cladocopium</taxon>
    </lineage>
</organism>
<dbReference type="PROSITE" id="PS50088">
    <property type="entry name" value="ANK_REPEAT"/>
    <property type="match status" value="2"/>
</dbReference>
<evidence type="ECO:0000313" key="7">
    <source>
        <dbReference type="EMBL" id="CAL4768041.1"/>
    </source>
</evidence>
<dbReference type="EMBL" id="CAMXCT010000580">
    <property type="protein sequence ID" value="CAI3980729.1"/>
    <property type="molecule type" value="Genomic_DNA"/>
</dbReference>
<dbReference type="InterPro" id="IPR036770">
    <property type="entry name" value="Ankyrin_rpt-contain_sf"/>
</dbReference>
<proteinExistence type="predicted"/>
<feature type="repeat" description="ANK" evidence="3">
    <location>
        <begin position="729"/>
        <end position="761"/>
    </location>
</feature>
<keyword evidence="2 3" id="KW-0040">ANK repeat</keyword>
<reference evidence="5" key="1">
    <citation type="submission" date="2022-10" db="EMBL/GenBank/DDBJ databases">
        <authorList>
            <person name="Chen Y."/>
            <person name="Dougan E. K."/>
            <person name="Chan C."/>
            <person name="Rhodes N."/>
            <person name="Thang M."/>
        </authorList>
    </citation>
    <scope>NUCLEOTIDE SEQUENCE</scope>
</reference>
<evidence type="ECO:0000313" key="5">
    <source>
        <dbReference type="EMBL" id="CAI3980729.1"/>
    </source>
</evidence>
<evidence type="ECO:0000256" key="3">
    <source>
        <dbReference type="PROSITE-ProRule" id="PRU00023"/>
    </source>
</evidence>
<evidence type="ECO:0000313" key="6">
    <source>
        <dbReference type="EMBL" id="CAL1134104.1"/>
    </source>
</evidence>
<evidence type="ECO:0000256" key="1">
    <source>
        <dbReference type="ARBA" id="ARBA00022737"/>
    </source>
</evidence>
<gene>
    <name evidence="5" type="ORF">C1SCF055_LOCUS8588</name>
</gene>
<protein>
    <submittedName>
        <fullName evidence="7">Ankyrin-1 (ANK-1) (Ankyrin-R) (Erythrocyte ankyrin)</fullName>
    </submittedName>
</protein>
<dbReference type="PANTHER" id="PTHR24198:SF165">
    <property type="entry name" value="ANKYRIN REPEAT-CONTAINING PROTEIN-RELATED"/>
    <property type="match status" value="1"/>
</dbReference>
<reference evidence="6" key="2">
    <citation type="submission" date="2024-04" db="EMBL/GenBank/DDBJ databases">
        <authorList>
            <person name="Chen Y."/>
            <person name="Shah S."/>
            <person name="Dougan E. K."/>
            <person name="Thang M."/>
            <person name="Chan C."/>
        </authorList>
    </citation>
    <scope>NUCLEOTIDE SEQUENCE [LARGE SCALE GENOMIC DNA]</scope>
</reference>
<name>A0A9P1BWF3_9DINO</name>
<feature type="compositionally biased region" description="Basic and acidic residues" evidence="4">
    <location>
        <begin position="182"/>
        <end position="198"/>
    </location>
</feature>
<dbReference type="Gene3D" id="1.25.40.20">
    <property type="entry name" value="Ankyrin repeat-containing domain"/>
    <property type="match status" value="1"/>
</dbReference>
<dbReference type="AlphaFoldDB" id="A0A9P1BWF3"/>
<dbReference type="EMBL" id="CAMXCT020000580">
    <property type="protein sequence ID" value="CAL1134104.1"/>
    <property type="molecule type" value="Genomic_DNA"/>
</dbReference>
<dbReference type="SUPFAM" id="SSF48403">
    <property type="entry name" value="Ankyrin repeat"/>
    <property type="match status" value="1"/>
</dbReference>
<dbReference type="SMART" id="SM00248">
    <property type="entry name" value="ANK"/>
    <property type="match status" value="2"/>
</dbReference>
<keyword evidence="8" id="KW-1185">Reference proteome</keyword>
<dbReference type="PROSITE" id="PS50297">
    <property type="entry name" value="ANK_REP_REGION"/>
    <property type="match status" value="1"/>
</dbReference>
<feature type="region of interest" description="Disordered" evidence="4">
    <location>
        <begin position="182"/>
        <end position="203"/>
    </location>
</feature>
<dbReference type="Proteomes" id="UP001152797">
    <property type="component" value="Unassembled WGS sequence"/>
</dbReference>
<dbReference type="OrthoDB" id="346910at2759"/>
<dbReference type="InterPro" id="IPR002110">
    <property type="entry name" value="Ankyrin_rpt"/>
</dbReference>
<keyword evidence="1" id="KW-0677">Repeat</keyword>
<dbReference type="Pfam" id="PF12796">
    <property type="entry name" value="Ank_2"/>
    <property type="match status" value="1"/>
</dbReference>
<evidence type="ECO:0000256" key="4">
    <source>
        <dbReference type="SAM" id="MobiDB-lite"/>
    </source>
</evidence>